<proteinExistence type="predicted"/>
<evidence type="ECO:0000313" key="2">
    <source>
        <dbReference type="Proteomes" id="UP001154078"/>
    </source>
</evidence>
<reference evidence="1" key="1">
    <citation type="submission" date="2021-12" db="EMBL/GenBank/DDBJ databases">
        <authorList>
            <person name="King R."/>
        </authorList>
    </citation>
    <scope>NUCLEOTIDE SEQUENCE</scope>
</reference>
<dbReference type="PANTHER" id="PTHR28360:SF1">
    <property type="entry name" value="DYNACTIN SUBUNIT 3"/>
    <property type="match status" value="1"/>
</dbReference>
<dbReference type="AlphaFoldDB" id="A0A9P0B960"/>
<accession>A0A9P0B960</accession>
<dbReference type="GO" id="GO:0061640">
    <property type="term" value="P:cytoskeleton-dependent cytokinesis"/>
    <property type="evidence" value="ECO:0007669"/>
    <property type="project" value="InterPro"/>
</dbReference>
<name>A0A9P0B960_BRAAE</name>
<dbReference type="GO" id="GO:0005869">
    <property type="term" value="C:dynactin complex"/>
    <property type="evidence" value="ECO:0007669"/>
    <property type="project" value="InterPro"/>
</dbReference>
<dbReference type="Proteomes" id="UP001154078">
    <property type="component" value="Chromosome 5"/>
</dbReference>
<dbReference type="EMBL" id="OV121136">
    <property type="protein sequence ID" value="CAH0558243.1"/>
    <property type="molecule type" value="Genomic_DNA"/>
</dbReference>
<dbReference type="Pfam" id="PF07426">
    <property type="entry name" value="Dynactin_p22"/>
    <property type="match status" value="1"/>
</dbReference>
<sequence length="226" mass="25537">MSHIASAHKLGYVCQNCQNQELSVFCILIKFTLNKNKIKHTNMDPLDILEKRITALELQVLPKNGEINSAQAITELLLQTHNMLTSALSCREAISSILQHLSTINNYLDPNNGETELETEAKRQYLLECYPEIKETVQAIATIGSLTSFTDSANIKKVTELSQKLEELSVSNLGIYEESRKCTENVVRTLQEYNDITSSIKMLFAQLDRAMTDIELSLIPKMKLEE</sequence>
<keyword evidence="2" id="KW-1185">Reference proteome</keyword>
<dbReference type="InterPro" id="IPR009991">
    <property type="entry name" value="DCTN3"/>
</dbReference>
<gene>
    <name evidence="1" type="ORF">MELIAE_LOCUS8763</name>
</gene>
<protein>
    <submittedName>
        <fullName evidence="1">Uncharacterized protein</fullName>
    </submittedName>
</protein>
<organism evidence="1 2">
    <name type="scientific">Brassicogethes aeneus</name>
    <name type="common">Rape pollen beetle</name>
    <name type="synonym">Meligethes aeneus</name>
    <dbReference type="NCBI Taxonomy" id="1431903"/>
    <lineage>
        <taxon>Eukaryota</taxon>
        <taxon>Metazoa</taxon>
        <taxon>Ecdysozoa</taxon>
        <taxon>Arthropoda</taxon>
        <taxon>Hexapoda</taxon>
        <taxon>Insecta</taxon>
        <taxon>Pterygota</taxon>
        <taxon>Neoptera</taxon>
        <taxon>Endopterygota</taxon>
        <taxon>Coleoptera</taxon>
        <taxon>Polyphaga</taxon>
        <taxon>Cucujiformia</taxon>
        <taxon>Nitidulidae</taxon>
        <taxon>Meligethinae</taxon>
        <taxon>Brassicogethes</taxon>
    </lineage>
</organism>
<dbReference type="OrthoDB" id="16729at2759"/>
<evidence type="ECO:0000313" key="1">
    <source>
        <dbReference type="EMBL" id="CAH0558243.1"/>
    </source>
</evidence>
<dbReference type="PANTHER" id="PTHR28360">
    <property type="entry name" value="DYNACTIN SUBUNIT 3"/>
    <property type="match status" value="1"/>
</dbReference>